<comment type="caution">
    <text evidence="2">The sequence shown here is derived from an EMBL/GenBank/DDBJ whole genome shotgun (WGS) entry which is preliminary data.</text>
</comment>
<feature type="domain" description="Glycosyltransferase 2-like" evidence="1">
    <location>
        <begin position="31"/>
        <end position="149"/>
    </location>
</feature>
<dbReference type="Gene3D" id="3.90.550.10">
    <property type="entry name" value="Spore Coat Polysaccharide Biosynthesis Protein SpsA, Chain A"/>
    <property type="match status" value="1"/>
</dbReference>
<keyword evidence="2" id="KW-0808">Transferase</keyword>
<dbReference type="GO" id="GO:0016740">
    <property type="term" value="F:transferase activity"/>
    <property type="evidence" value="ECO:0007669"/>
    <property type="project" value="UniProtKB-KW"/>
</dbReference>
<evidence type="ECO:0000313" key="2">
    <source>
        <dbReference type="EMBL" id="TXE10518.1"/>
    </source>
</evidence>
<evidence type="ECO:0000313" key="3">
    <source>
        <dbReference type="Proteomes" id="UP000321734"/>
    </source>
</evidence>
<dbReference type="InterPro" id="IPR001173">
    <property type="entry name" value="Glyco_trans_2-like"/>
</dbReference>
<organism evidence="2 3">
    <name type="scientific">Gelidibacter salicanalis</name>
    <dbReference type="NCBI Taxonomy" id="291193"/>
    <lineage>
        <taxon>Bacteria</taxon>
        <taxon>Pseudomonadati</taxon>
        <taxon>Bacteroidota</taxon>
        <taxon>Flavobacteriia</taxon>
        <taxon>Flavobacteriales</taxon>
        <taxon>Flavobacteriaceae</taxon>
        <taxon>Gelidibacter</taxon>
    </lineage>
</organism>
<sequence>MDIKFPHIEILVATIHRVSLDFLWAMFEHNNHADFKILIINQTTPDALLVSEFEQIKVINCDEFGVAKSRNLALAHATAPICLMADDDIIYQPNLKKTILEAHLKYPNAAMLSFEAVDENYRPYTNYGPEGLHNKASLRKIFTWVISFKRELYRERQVNYNAHFGFGAAFQGGEEYVFLRNAYDKELKMVHVAQTIVQHPYLSSGRLMGSDAAVFSKAALHYRFLGNLSYFWVPKYIFFLWRMDYIAANAIFKKFKLGLKGIHAYKKLEKAGDIDQ</sequence>
<dbReference type="CDD" id="cd00761">
    <property type="entry name" value="Glyco_tranf_GTA_type"/>
    <property type="match status" value="1"/>
</dbReference>
<gene>
    <name evidence="2" type="ORF">ES711_01015</name>
</gene>
<reference evidence="2 3" key="1">
    <citation type="submission" date="2019-08" db="EMBL/GenBank/DDBJ databases">
        <title>Genome sequence of Gelidibacter salicanalis IC162T.</title>
        <authorList>
            <person name="Bowman J.P."/>
        </authorList>
    </citation>
    <scope>NUCLEOTIDE SEQUENCE [LARGE SCALE GENOMIC DNA]</scope>
    <source>
        <strain evidence="2 3">IC162</strain>
    </source>
</reference>
<evidence type="ECO:0000259" key="1">
    <source>
        <dbReference type="Pfam" id="PF00535"/>
    </source>
</evidence>
<dbReference type="EMBL" id="VORX01000001">
    <property type="protein sequence ID" value="TXE10518.1"/>
    <property type="molecule type" value="Genomic_DNA"/>
</dbReference>
<dbReference type="InterPro" id="IPR029044">
    <property type="entry name" value="Nucleotide-diphossugar_trans"/>
</dbReference>
<dbReference type="Pfam" id="PF00535">
    <property type="entry name" value="Glycos_transf_2"/>
    <property type="match status" value="1"/>
</dbReference>
<dbReference type="Proteomes" id="UP000321734">
    <property type="component" value="Unassembled WGS sequence"/>
</dbReference>
<dbReference type="SUPFAM" id="SSF53448">
    <property type="entry name" value="Nucleotide-diphospho-sugar transferases"/>
    <property type="match status" value="1"/>
</dbReference>
<dbReference type="RefSeq" id="WP_146888678.1">
    <property type="nucleotide sequence ID" value="NZ_VORX01000001.1"/>
</dbReference>
<keyword evidence="3" id="KW-1185">Reference proteome</keyword>
<proteinExistence type="predicted"/>
<accession>A0A5C7APK2</accession>
<name>A0A5C7APK2_9FLAO</name>
<dbReference type="AlphaFoldDB" id="A0A5C7APK2"/>
<dbReference type="OrthoDB" id="9778406at2"/>
<protein>
    <submittedName>
        <fullName evidence="2">Glycosyltransferase family 2 protein</fullName>
    </submittedName>
</protein>